<organism evidence="2 3">
    <name type="scientific">Athelia psychrophila</name>
    <dbReference type="NCBI Taxonomy" id="1759441"/>
    <lineage>
        <taxon>Eukaryota</taxon>
        <taxon>Fungi</taxon>
        <taxon>Dikarya</taxon>
        <taxon>Basidiomycota</taxon>
        <taxon>Agaricomycotina</taxon>
        <taxon>Agaricomycetes</taxon>
        <taxon>Agaricomycetidae</taxon>
        <taxon>Atheliales</taxon>
        <taxon>Atheliaceae</taxon>
        <taxon>Athelia</taxon>
    </lineage>
</organism>
<evidence type="ECO:0000313" key="3">
    <source>
        <dbReference type="Proteomes" id="UP000076532"/>
    </source>
</evidence>
<reference evidence="2 3" key="1">
    <citation type="journal article" date="2016" name="Mol. Biol. Evol.">
        <title>Comparative Genomics of Early-Diverging Mushroom-Forming Fungi Provides Insights into the Origins of Lignocellulose Decay Capabilities.</title>
        <authorList>
            <person name="Nagy L.G."/>
            <person name="Riley R."/>
            <person name="Tritt A."/>
            <person name="Adam C."/>
            <person name="Daum C."/>
            <person name="Floudas D."/>
            <person name="Sun H."/>
            <person name="Yadav J.S."/>
            <person name="Pangilinan J."/>
            <person name="Larsson K.H."/>
            <person name="Matsuura K."/>
            <person name="Barry K."/>
            <person name="Labutti K."/>
            <person name="Kuo R."/>
            <person name="Ohm R.A."/>
            <person name="Bhattacharya S.S."/>
            <person name="Shirouzu T."/>
            <person name="Yoshinaga Y."/>
            <person name="Martin F.M."/>
            <person name="Grigoriev I.V."/>
            <person name="Hibbett D.S."/>
        </authorList>
    </citation>
    <scope>NUCLEOTIDE SEQUENCE [LARGE SCALE GENOMIC DNA]</scope>
    <source>
        <strain evidence="2 3">CBS 109695</strain>
    </source>
</reference>
<accession>A0A166H5H0</accession>
<dbReference type="Proteomes" id="UP000076532">
    <property type="component" value="Unassembled WGS sequence"/>
</dbReference>
<name>A0A166H5H0_9AGAM</name>
<feature type="compositionally biased region" description="Basic residues" evidence="1">
    <location>
        <begin position="60"/>
        <end position="69"/>
    </location>
</feature>
<evidence type="ECO:0000313" key="2">
    <source>
        <dbReference type="EMBL" id="KZP18503.1"/>
    </source>
</evidence>
<keyword evidence="3" id="KW-1185">Reference proteome</keyword>
<feature type="compositionally biased region" description="Basic and acidic residues" evidence="1">
    <location>
        <begin position="34"/>
        <end position="53"/>
    </location>
</feature>
<protein>
    <submittedName>
        <fullName evidence="2">Uncharacterized protein</fullName>
    </submittedName>
</protein>
<dbReference type="EMBL" id="KV417572">
    <property type="protein sequence ID" value="KZP18503.1"/>
    <property type="molecule type" value="Genomic_DNA"/>
</dbReference>
<dbReference type="AlphaFoldDB" id="A0A166H5H0"/>
<evidence type="ECO:0000256" key="1">
    <source>
        <dbReference type="SAM" id="MobiDB-lite"/>
    </source>
</evidence>
<feature type="region of interest" description="Disordered" evidence="1">
    <location>
        <begin position="1"/>
        <end position="69"/>
    </location>
</feature>
<gene>
    <name evidence="2" type="ORF">FIBSPDRAFT_863755</name>
</gene>
<sequence>MTTSPHNYPSSRGLPYSGLPSSGAAGNTSKSGKKRSDDRAPFDEPHTCPEHPARGSPCTAKRKIRREDA</sequence>
<feature type="non-terminal residue" evidence="2">
    <location>
        <position position="69"/>
    </location>
</feature>
<feature type="compositionally biased region" description="Polar residues" evidence="1">
    <location>
        <begin position="1"/>
        <end position="10"/>
    </location>
</feature>
<proteinExistence type="predicted"/>